<dbReference type="AlphaFoldDB" id="A0A4R2H8N4"/>
<feature type="compositionally biased region" description="Low complexity" evidence="1">
    <location>
        <begin position="82"/>
        <end position="98"/>
    </location>
</feature>
<name>A0A4R2H8N4_9ACTN</name>
<evidence type="ECO:0000256" key="1">
    <source>
        <dbReference type="SAM" id="MobiDB-lite"/>
    </source>
</evidence>
<accession>A0A4R2H8N4</accession>
<reference evidence="3 4" key="1">
    <citation type="journal article" date="2015" name="Stand. Genomic Sci.">
        <title>Genomic Encyclopedia of Bacterial and Archaeal Type Strains, Phase III: the genomes of soil and plant-associated and newly described type strains.</title>
        <authorList>
            <person name="Whitman W.B."/>
            <person name="Woyke T."/>
            <person name="Klenk H.P."/>
            <person name="Zhou Y."/>
            <person name="Lilburn T.G."/>
            <person name="Beck B.J."/>
            <person name="De Vos P."/>
            <person name="Vandamme P."/>
            <person name="Eisen J.A."/>
            <person name="Garrity G."/>
            <person name="Hugenholtz P."/>
            <person name="Kyrpides N.C."/>
        </authorList>
    </citation>
    <scope>NUCLEOTIDE SEQUENCE [LARGE SCALE GENOMIC DNA]</scope>
    <source>
        <strain evidence="3 4">VKM Ac-2572</strain>
    </source>
</reference>
<proteinExistence type="predicted"/>
<dbReference type="RefSeq" id="WP_132212524.1">
    <property type="nucleotide sequence ID" value="NZ_SLWN01000011.1"/>
</dbReference>
<organism evidence="3 4">
    <name type="scientific">Kribbella steppae</name>
    <dbReference type="NCBI Taxonomy" id="2512223"/>
    <lineage>
        <taxon>Bacteria</taxon>
        <taxon>Bacillati</taxon>
        <taxon>Actinomycetota</taxon>
        <taxon>Actinomycetes</taxon>
        <taxon>Propionibacteriales</taxon>
        <taxon>Kribbellaceae</taxon>
        <taxon>Kribbella</taxon>
    </lineage>
</organism>
<evidence type="ECO:0000313" key="3">
    <source>
        <dbReference type="EMBL" id="TCO21131.1"/>
    </source>
</evidence>
<evidence type="ECO:0000256" key="2">
    <source>
        <dbReference type="SAM" id="Phobius"/>
    </source>
</evidence>
<dbReference type="OrthoDB" id="3819527at2"/>
<protein>
    <submittedName>
        <fullName evidence="3">Uncharacterized protein</fullName>
    </submittedName>
</protein>
<evidence type="ECO:0000313" key="4">
    <source>
        <dbReference type="Proteomes" id="UP000294508"/>
    </source>
</evidence>
<keyword evidence="2" id="KW-1133">Transmembrane helix</keyword>
<gene>
    <name evidence="3" type="ORF">EV652_11138</name>
</gene>
<comment type="caution">
    <text evidence="3">The sequence shown here is derived from an EMBL/GenBank/DDBJ whole genome shotgun (WGS) entry which is preliminary data.</text>
</comment>
<keyword evidence="2" id="KW-0812">Transmembrane</keyword>
<keyword evidence="4" id="KW-1185">Reference proteome</keyword>
<sequence>MDEVRKLLEGFADQAADGLPAADIDADVARGRRALRRIKRRRRVTGVLCVAAVSAAVLAIGDQVKWWNNGSSEVASGEGEKTAATTTAESAVPTTAESAVPTPMIAEGSEPTSTYAGMLVELVSNRQPWNTIGCSLTPKGWTAETPIAEDRVVLSRPTVRTADVATKVVLQAAPAAKSLRAVRVTDAGGKAFHIGTLNGRLAGQVKLEDQWLLVELPAGTLDWNDGLLQRFMASCTVN</sequence>
<dbReference type="Proteomes" id="UP000294508">
    <property type="component" value="Unassembled WGS sequence"/>
</dbReference>
<feature type="region of interest" description="Disordered" evidence="1">
    <location>
        <begin position="71"/>
        <end position="98"/>
    </location>
</feature>
<keyword evidence="2" id="KW-0472">Membrane</keyword>
<dbReference type="EMBL" id="SLWN01000011">
    <property type="protein sequence ID" value="TCO21131.1"/>
    <property type="molecule type" value="Genomic_DNA"/>
</dbReference>
<feature type="transmembrane region" description="Helical" evidence="2">
    <location>
        <begin position="43"/>
        <end position="61"/>
    </location>
</feature>